<organism evidence="2 3">
    <name type="scientific">Peronospora matthiolae</name>
    <dbReference type="NCBI Taxonomy" id="2874970"/>
    <lineage>
        <taxon>Eukaryota</taxon>
        <taxon>Sar</taxon>
        <taxon>Stramenopiles</taxon>
        <taxon>Oomycota</taxon>
        <taxon>Peronosporomycetes</taxon>
        <taxon>Peronosporales</taxon>
        <taxon>Peronosporaceae</taxon>
        <taxon>Peronospora</taxon>
    </lineage>
</organism>
<comment type="caution">
    <text evidence="2">The sequence shown here is derived from an EMBL/GenBank/DDBJ whole genome shotgun (WGS) entry which is preliminary data.</text>
</comment>
<proteinExistence type="predicted"/>
<evidence type="ECO:0000256" key="1">
    <source>
        <dbReference type="SAM" id="MobiDB-lite"/>
    </source>
</evidence>
<evidence type="ECO:0000313" key="3">
    <source>
        <dbReference type="Proteomes" id="UP001162060"/>
    </source>
</evidence>
<feature type="region of interest" description="Disordered" evidence="1">
    <location>
        <begin position="14"/>
        <end position="36"/>
    </location>
</feature>
<evidence type="ECO:0000313" key="2">
    <source>
        <dbReference type="EMBL" id="CAK7922775.1"/>
    </source>
</evidence>
<dbReference type="EMBL" id="CAKLBY020000066">
    <property type="protein sequence ID" value="CAK7922775.1"/>
    <property type="molecule type" value="Genomic_DNA"/>
</dbReference>
<reference evidence="2" key="1">
    <citation type="submission" date="2024-01" db="EMBL/GenBank/DDBJ databases">
        <authorList>
            <person name="Webb A."/>
        </authorList>
    </citation>
    <scope>NUCLEOTIDE SEQUENCE</scope>
    <source>
        <strain evidence="2">Pm1</strain>
    </source>
</reference>
<name>A0AAV1TMK8_9STRA</name>
<accession>A0AAV1TMK8</accession>
<gene>
    <name evidence="2" type="ORF">PM001_LOCUS7946</name>
</gene>
<sequence>MEIRGRDDYAHYVDRTATSHGGPERIDSSAFDGCPE</sequence>
<protein>
    <submittedName>
        <fullName evidence="2">Uncharacterized protein</fullName>
    </submittedName>
</protein>
<dbReference type="AlphaFoldDB" id="A0AAV1TMK8"/>
<dbReference type="Proteomes" id="UP001162060">
    <property type="component" value="Unassembled WGS sequence"/>
</dbReference>